<dbReference type="InterPro" id="IPR000408">
    <property type="entry name" value="Reg_chr_condens"/>
</dbReference>
<dbReference type="InterPro" id="IPR009091">
    <property type="entry name" value="RCC1/BLIP-II"/>
</dbReference>
<reference evidence="2" key="1">
    <citation type="submission" date="2023-10" db="EMBL/GenBank/DDBJ databases">
        <authorList>
            <person name="Chen Y."/>
            <person name="Shah S."/>
            <person name="Dougan E. K."/>
            <person name="Thang M."/>
            <person name="Chan C."/>
        </authorList>
    </citation>
    <scope>NUCLEOTIDE SEQUENCE [LARGE SCALE GENOMIC DNA]</scope>
</reference>
<dbReference type="PROSITE" id="PS50012">
    <property type="entry name" value="RCC1_3"/>
    <property type="match status" value="1"/>
</dbReference>
<feature type="repeat" description="RCC1" evidence="1">
    <location>
        <begin position="16"/>
        <end position="64"/>
    </location>
</feature>
<feature type="non-terminal residue" evidence="2">
    <location>
        <position position="105"/>
    </location>
</feature>
<name>A0ABN9RYX9_9DINO</name>
<dbReference type="SUPFAM" id="SSF50985">
    <property type="entry name" value="RCC1/BLIP-II"/>
    <property type="match status" value="1"/>
</dbReference>
<gene>
    <name evidence="2" type="ORF">PCOR1329_LOCUS24988</name>
</gene>
<keyword evidence="3" id="KW-1185">Reference proteome</keyword>
<organism evidence="2 3">
    <name type="scientific">Prorocentrum cordatum</name>
    <dbReference type="NCBI Taxonomy" id="2364126"/>
    <lineage>
        <taxon>Eukaryota</taxon>
        <taxon>Sar</taxon>
        <taxon>Alveolata</taxon>
        <taxon>Dinophyceae</taxon>
        <taxon>Prorocentrales</taxon>
        <taxon>Prorocentraceae</taxon>
        <taxon>Prorocentrum</taxon>
    </lineage>
</organism>
<sequence>QRPGGLHSCAVEAGGGAVWCWGWGAAWRRDADANSSASPVQVAGIQDAVDVACGYQHTCAMDRYGAATCWGEAVRCLGRPARAPDPALSFQPPRAYLLSARRSLS</sequence>
<dbReference type="Pfam" id="PF13540">
    <property type="entry name" value="RCC1_2"/>
    <property type="match status" value="1"/>
</dbReference>
<evidence type="ECO:0000256" key="1">
    <source>
        <dbReference type="PROSITE-ProRule" id="PRU00235"/>
    </source>
</evidence>
<dbReference type="Gene3D" id="2.130.10.30">
    <property type="entry name" value="Regulator of chromosome condensation 1/beta-lactamase-inhibitor protein II"/>
    <property type="match status" value="1"/>
</dbReference>
<accession>A0ABN9RYX9</accession>
<evidence type="ECO:0000313" key="3">
    <source>
        <dbReference type="Proteomes" id="UP001189429"/>
    </source>
</evidence>
<dbReference type="Proteomes" id="UP001189429">
    <property type="component" value="Unassembled WGS sequence"/>
</dbReference>
<protein>
    <submittedName>
        <fullName evidence="2">Uncharacterized protein</fullName>
    </submittedName>
</protein>
<comment type="caution">
    <text evidence="2">The sequence shown here is derived from an EMBL/GenBank/DDBJ whole genome shotgun (WGS) entry which is preliminary data.</text>
</comment>
<dbReference type="EMBL" id="CAUYUJ010008671">
    <property type="protein sequence ID" value="CAK0824616.1"/>
    <property type="molecule type" value="Genomic_DNA"/>
</dbReference>
<evidence type="ECO:0000313" key="2">
    <source>
        <dbReference type="EMBL" id="CAK0824616.1"/>
    </source>
</evidence>
<feature type="non-terminal residue" evidence="2">
    <location>
        <position position="1"/>
    </location>
</feature>
<proteinExistence type="predicted"/>